<evidence type="ECO:0000256" key="5">
    <source>
        <dbReference type="ARBA" id="ARBA00022741"/>
    </source>
</evidence>
<dbReference type="GO" id="GO:0016301">
    <property type="term" value="F:kinase activity"/>
    <property type="evidence" value="ECO:0007669"/>
    <property type="project" value="UniProtKB-KW"/>
</dbReference>
<dbReference type="SUPFAM" id="SSF55874">
    <property type="entry name" value="ATPase domain of HSP90 chaperone/DNA topoisomerase II/histidine kinase"/>
    <property type="match status" value="1"/>
</dbReference>
<keyword evidence="4" id="KW-0808">Transferase</keyword>
<dbReference type="Gene3D" id="3.30.565.10">
    <property type="entry name" value="Histidine kinase-like ATPase, C-terminal domain"/>
    <property type="match status" value="1"/>
</dbReference>
<gene>
    <name evidence="10" type="ORF">GCM10011363_29110</name>
</gene>
<evidence type="ECO:0000313" key="10">
    <source>
        <dbReference type="EMBL" id="GGC10604.1"/>
    </source>
</evidence>
<dbReference type="Proteomes" id="UP000645462">
    <property type="component" value="Unassembled WGS sequence"/>
</dbReference>
<dbReference type="PANTHER" id="PTHR41523">
    <property type="entry name" value="TWO-COMPONENT SYSTEM SENSOR PROTEIN"/>
    <property type="match status" value="1"/>
</dbReference>
<reference evidence="11" key="1">
    <citation type="journal article" date="2019" name="Int. J. Syst. Evol. Microbiol.">
        <title>The Global Catalogue of Microorganisms (GCM) 10K type strain sequencing project: providing services to taxonomists for standard genome sequencing and annotation.</title>
        <authorList>
            <consortium name="The Broad Institute Genomics Platform"/>
            <consortium name="The Broad Institute Genome Sequencing Center for Infectious Disease"/>
            <person name="Wu L."/>
            <person name="Ma J."/>
        </authorList>
    </citation>
    <scope>NUCLEOTIDE SEQUENCE [LARGE SCALE GENOMIC DNA]</scope>
    <source>
        <strain evidence="11">CGMCC 1.12478</strain>
    </source>
</reference>
<proteinExistence type="predicted"/>
<dbReference type="InterPro" id="IPR036890">
    <property type="entry name" value="HATPase_C_sf"/>
</dbReference>
<dbReference type="Pfam" id="PF07536">
    <property type="entry name" value="HWE_HK"/>
    <property type="match status" value="1"/>
</dbReference>
<dbReference type="InterPro" id="IPR011102">
    <property type="entry name" value="Sig_transdc_His_kinase_HWE"/>
</dbReference>
<organism evidence="10 11">
    <name type="scientific">Marivita lacus</name>
    <dbReference type="NCBI Taxonomy" id="1323742"/>
    <lineage>
        <taxon>Bacteria</taxon>
        <taxon>Pseudomonadati</taxon>
        <taxon>Pseudomonadota</taxon>
        <taxon>Alphaproteobacteria</taxon>
        <taxon>Rhodobacterales</taxon>
        <taxon>Roseobacteraceae</taxon>
        <taxon>Marivita</taxon>
    </lineage>
</organism>
<evidence type="ECO:0000256" key="6">
    <source>
        <dbReference type="ARBA" id="ARBA00022777"/>
    </source>
</evidence>
<dbReference type="InterPro" id="IPR035965">
    <property type="entry name" value="PAS-like_dom_sf"/>
</dbReference>
<evidence type="ECO:0000313" key="11">
    <source>
        <dbReference type="Proteomes" id="UP000645462"/>
    </source>
</evidence>
<dbReference type="RefSeq" id="WP_229747828.1">
    <property type="nucleotide sequence ID" value="NZ_BMFC01000008.1"/>
</dbReference>
<dbReference type="Gene3D" id="3.30.450.20">
    <property type="entry name" value="PAS domain"/>
    <property type="match status" value="1"/>
</dbReference>
<dbReference type="EMBL" id="BMFC01000008">
    <property type="protein sequence ID" value="GGC10604.1"/>
    <property type="molecule type" value="Genomic_DNA"/>
</dbReference>
<dbReference type="SMART" id="SM00911">
    <property type="entry name" value="HWE_HK"/>
    <property type="match status" value="1"/>
</dbReference>
<evidence type="ECO:0000256" key="1">
    <source>
        <dbReference type="ARBA" id="ARBA00000085"/>
    </source>
</evidence>
<feature type="domain" description="PAS" evidence="8">
    <location>
        <begin position="17"/>
        <end position="84"/>
    </location>
</feature>
<comment type="catalytic activity">
    <reaction evidence="1">
        <text>ATP + protein L-histidine = ADP + protein N-phospho-L-histidine.</text>
        <dbReference type="EC" id="2.7.13.3"/>
    </reaction>
</comment>
<keyword evidence="6 10" id="KW-0418">Kinase</keyword>
<evidence type="ECO:0000256" key="2">
    <source>
        <dbReference type="ARBA" id="ARBA00012438"/>
    </source>
</evidence>
<keyword evidence="3" id="KW-0597">Phosphoprotein</keyword>
<dbReference type="InterPro" id="IPR013656">
    <property type="entry name" value="PAS_4"/>
</dbReference>
<evidence type="ECO:0000256" key="4">
    <source>
        <dbReference type="ARBA" id="ARBA00022679"/>
    </source>
</evidence>
<sequence length="332" mass="36631">MPLDLGGLYRLLRTSHVQAQGVLDTIPVPLLVLDSDLTIVDANLAFFTTFKTSRDDTIDRPFHELGDGQWNIDDLRHLFEQVIPRAASVSDYEITADFPVIGHRTMLLNAQRILQPDSGSRLLVLTIADATERCQESDRKDVLIGELDHRIKNILAVAQSLARQTKTEGRTAKEYRDDLLARLNALGKALEVTTNEEKAELPALVHKVLEPYIGDDGPVVLEKGPMVSLSTSQAMGLGMMLHELATNAVKYGALSVPDGRVTIVWTIDDEGRGTSTVNLRWRESNGPEVTPSAANGFGTRLIKFTVEQELGGRLEQDYKPDGLVVTLSFPHE</sequence>
<dbReference type="CDD" id="cd00130">
    <property type="entry name" value="PAS"/>
    <property type="match status" value="1"/>
</dbReference>
<feature type="domain" description="Signal transduction histidine kinase HWE region" evidence="9">
    <location>
        <begin position="146"/>
        <end position="226"/>
    </location>
</feature>
<evidence type="ECO:0000256" key="3">
    <source>
        <dbReference type="ARBA" id="ARBA00022553"/>
    </source>
</evidence>
<accession>A0ABQ1KX33</accession>
<evidence type="ECO:0000256" key="7">
    <source>
        <dbReference type="ARBA" id="ARBA00022840"/>
    </source>
</evidence>
<dbReference type="SMART" id="SM00091">
    <property type="entry name" value="PAS"/>
    <property type="match status" value="1"/>
</dbReference>
<keyword evidence="7" id="KW-0067">ATP-binding</keyword>
<dbReference type="SUPFAM" id="SSF55785">
    <property type="entry name" value="PYP-like sensor domain (PAS domain)"/>
    <property type="match status" value="1"/>
</dbReference>
<evidence type="ECO:0000259" key="9">
    <source>
        <dbReference type="SMART" id="SM00911"/>
    </source>
</evidence>
<protein>
    <recommendedName>
        <fullName evidence="2">histidine kinase</fullName>
        <ecNumber evidence="2">2.7.13.3</ecNumber>
    </recommendedName>
</protein>
<evidence type="ECO:0000259" key="8">
    <source>
        <dbReference type="SMART" id="SM00091"/>
    </source>
</evidence>
<dbReference type="PANTHER" id="PTHR41523:SF8">
    <property type="entry name" value="ETHYLENE RESPONSE SENSOR PROTEIN"/>
    <property type="match status" value="1"/>
</dbReference>
<dbReference type="Pfam" id="PF08448">
    <property type="entry name" value="PAS_4"/>
    <property type="match status" value="1"/>
</dbReference>
<keyword evidence="5" id="KW-0547">Nucleotide-binding</keyword>
<name>A0ABQ1KX33_9RHOB</name>
<dbReference type="EC" id="2.7.13.3" evidence="2"/>
<dbReference type="InterPro" id="IPR000014">
    <property type="entry name" value="PAS"/>
</dbReference>
<comment type="caution">
    <text evidence="10">The sequence shown here is derived from an EMBL/GenBank/DDBJ whole genome shotgun (WGS) entry which is preliminary data.</text>
</comment>
<keyword evidence="11" id="KW-1185">Reference proteome</keyword>